<evidence type="ECO:0000256" key="2">
    <source>
        <dbReference type="SAM" id="MobiDB-lite"/>
    </source>
</evidence>
<feature type="region of interest" description="Disordered" evidence="2">
    <location>
        <begin position="1"/>
        <end position="45"/>
    </location>
</feature>
<protein>
    <submittedName>
        <fullName evidence="3">Uncharacterized protein</fullName>
    </submittedName>
</protein>
<sequence length="168" mass="18202">MGAWAAEGADGEARKAGQRWGRAIRGSVPRKGQRDDGARRRRSLEMETQKELFESVKTMDLTKLQELHLKGADLSALDQSGCSILHHAVDSGSKETVSYIVKNAPNLLDVADTLLGETALHRAASRGQRTICGFLVDAGAELMKPDAQVTHGHMVLPLVQETSVLMSN</sequence>
<dbReference type="Gene3D" id="1.25.40.20">
    <property type="entry name" value="Ankyrin repeat-containing domain"/>
    <property type="match status" value="1"/>
</dbReference>
<accession>A0AAV2L9K5</accession>
<dbReference type="InterPro" id="IPR036770">
    <property type="entry name" value="Ankyrin_rpt-contain_sf"/>
</dbReference>
<dbReference type="PROSITE" id="PS50297">
    <property type="entry name" value="ANK_REP_REGION"/>
    <property type="match status" value="1"/>
</dbReference>
<feature type="repeat" description="ANK" evidence="1">
    <location>
        <begin position="115"/>
        <end position="147"/>
    </location>
</feature>
<reference evidence="3 4" key="1">
    <citation type="submission" date="2024-04" db="EMBL/GenBank/DDBJ databases">
        <authorList>
            <person name="Waldvogel A.-M."/>
            <person name="Schoenle A."/>
        </authorList>
    </citation>
    <scope>NUCLEOTIDE SEQUENCE [LARGE SCALE GENOMIC DNA]</scope>
</reference>
<keyword evidence="4" id="KW-1185">Reference proteome</keyword>
<dbReference type="Pfam" id="PF12796">
    <property type="entry name" value="Ank_2"/>
    <property type="match status" value="1"/>
</dbReference>
<organism evidence="3 4">
    <name type="scientific">Knipowitschia caucasica</name>
    <name type="common">Caucasian dwarf goby</name>
    <name type="synonym">Pomatoschistus caucasicus</name>
    <dbReference type="NCBI Taxonomy" id="637954"/>
    <lineage>
        <taxon>Eukaryota</taxon>
        <taxon>Metazoa</taxon>
        <taxon>Chordata</taxon>
        <taxon>Craniata</taxon>
        <taxon>Vertebrata</taxon>
        <taxon>Euteleostomi</taxon>
        <taxon>Actinopterygii</taxon>
        <taxon>Neopterygii</taxon>
        <taxon>Teleostei</taxon>
        <taxon>Neoteleostei</taxon>
        <taxon>Acanthomorphata</taxon>
        <taxon>Gobiaria</taxon>
        <taxon>Gobiiformes</taxon>
        <taxon>Gobioidei</taxon>
        <taxon>Gobiidae</taxon>
        <taxon>Gobiinae</taxon>
        <taxon>Knipowitschia</taxon>
    </lineage>
</organism>
<evidence type="ECO:0000313" key="4">
    <source>
        <dbReference type="Proteomes" id="UP001497482"/>
    </source>
</evidence>
<dbReference type="Proteomes" id="UP001497482">
    <property type="component" value="Chromosome 22"/>
</dbReference>
<dbReference type="AlphaFoldDB" id="A0AAV2L9K5"/>
<name>A0AAV2L9K5_KNICA</name>
<proteinExistence type="predicted"/>
<keyword evidence="1" id="KW-0040">ANK repeat</keyword>
<feature type="compositionally biased region" description="Basic and acidic residues" evidence="2">
    <location>
        <begin position="32"/>
        <end position="45"/>
    </location>
</feature>
<evidence type="ECO:0000313" key="3">
    <source>
        <dbReference type="EMBL" id="CAL1597773.1"/>
    </source>
</evidence>
<dbReference type="InterPro" id="IPR002110">
    <property type="entry name" value="Ankyrin_rpt"/>
</dbReference>
<dbReference type="SUPFAM" id="SSF48403">
    <property type="entry name" value="Ankyrin repeat"/>
    <property type="match status" value="1"/>
</dbReference>
<dbReference type="EMBL" id="OZ035844">
    <property type="protein sequence ID" value="CAL1597773.1"/>
    <property type="molecule type" value="Genomic_DNA"/>
</dbReference>
<dbReference type="PROSITE" id="PS50088">
    <property type="entry name" value="ANK_REPEAT"/>
    <property type="match status" value="1"/>
</dbReference>
<evidence type="ECO:0000256" key="1">
    <source>
        <dbReference type="PROSITE-ProRule" id="PRU00023"/>
    </source>
</evidence>
<dbReference type="SMART" id="SM00248">
    <property type="entry name" value="ANK"/>
    <property type="match status" value="2"/>
</dbReference>
<gene>
    <name evidence="3" type="ORF">KC01_LOCUS26258</name>
</gene>